<evidence type="ECO:0000313" key="2">
    <source>
        <dbReference type="Proteomes" id="UP001652623"/>
    </source>
</evidence>
<dbReference type="InterPro" id="IPR035897">
    <property type="entry name" value="Toll_tir_struct_dom_sf"/>
</dbReference>
<dbReference type="KEGG" id="zju:107412388"/>
<dbReference type="InterPro" id="IPR042197">
    <property type="entry name" value="Apaf_helical"/>
</dbReference>
<dbReference type="PANTHER" id="PTHR11017">
    <property type="entry name" value="LEUCINE-RICH REPEAT-CONTAINING PROTEIN"/>
    <property type="match status" value="1"/>
</dbReference>
<dbReference type="GeneID" id="107412388"/>
<dbReference type="Gene3D" id="3.40.50.300">
    <property type="entry name" value="P-loop containing nucleotide triphosphate hydrolases"/>
    <property type="match status" value="1"/>
</dbReference>
<dbReference type="InterPro" id="IPR000157">
    <property type="entry name" value="TIR_dom"/>
</dbReference>
<accession>A0A6P3ZKL7</accession>
<dbReference type="RefSeq" id="XP_015875641.2">
    <property type="nucleotide sequence ID" value="XM_016020155.4"/>
</dbReference>
<protein>
    <submittedName>
        <fullName evidence="3">Disease resistance protein RPV1-like</fullName>
    </submittedName>
</protein>
<sequence length="413" mass="46994">MASSSKYDVFLSFRGVDTRDSITSHLHSALVRRKLETYIDCRIEKGDEISPVLLKAIEDSKLSIIIFSENYAASPWCLDELVHIMDCKRRIAQFVIPIFYKIDPSSVRQQKQSYATAFDEHKVRFMGNSEKLQKWKDALAQAANLSGFDSATIRIESELVEAVVKDVLNKLNRETSSDLKGLVGIDRQIEQIESLLCIGSQDVRIIGIWGIGGIGKTTLADVVFNKLSSQFEGYFFLANVREESEKHGLDHLRNKLLWGLLDEENMNYGAPSIGYFDRERLRRKRVLAVLDDVNDISQLEFLAIANDRFGLGSRIIITTRDVQVLRNVGAQGMYKVEELNFDEALHLFCLNAFKNVSPPIEYTTLSRRVINYAKGIPLALKVLGSFLYQKTEEEWESALQKLKKFPHKAIQMS</sequence>
<dbReference type="AlphaFoldDB" id="A0A6P3ZKL7"/>
<dbReference type="InterPro" id="IPR027417">
    <property type="entry name" value="P-loop_NTPase"/>
</dbReference>
<name>A0A6P3ZKL7_ZIZJJ</name>
<evidence type="ECO:0000259" key="1">
    <source>
        <dbReference type="PROSITE" id="PS50104"/>
    </source>
</evidence>
<dbReference type="Proteomes" id="UP001652623">
    <property type="component" value="Chromosome 10"/>
</dbReference>
<dbReference type="Gene3D" id="1.10.8.430">
    <property type="entry name" value="Helical domain of apoptotic protease-activating factors"/>
    <property type="match status" value="1"/>
</dbReference>
<evidence type="ECO:0000313" key="3">
    <source>
        <dbReference type="RefSeq" id="XP_015875641.2"/>
    </source>
</evidence>
<dbReference type="SUPFAM" id="SSF52200">
    <property type="entry name" value="Toll/Interleukin receptor TIR domain"/>
    <property type="match status" value="1"/>
</dbReference>
<gene>
    <name evidence="3" type="primary">LOC107412388</name>
</gene>
<dbReference type="PANTHER" id="PTHR11017:SF479">
    <property type="entry name" value="DISEASE RESISTANCE PROTEIN (TIR-NBS-LRR CLASS) FAMILY"/>
    <property type="match status" value="1"/>
</dbReference>
<feature type="domain" description="TIR" evidence="1">
    <location>
        <begin position="5"/>
        <end position="171"/>
    </location>
</feature>
<dbReference type="InterPro" id="IPR002182">
    <property type="entry name" value="NB-ARC"/>
</dbReference>
<dbReference type="GO" id="GO:0006952">
    <property type="term" value="P:defense response"/>
    <property type="evidence" value="ECO:0007669"/>
    <property type="project" value="InterPro"/>
</dbReference>
<dbReference type="SUPFAM" id="SSF52540">
    <property type="entry name" value="P-loop containing nucleoside triphosphate hydrolases"/>
    <property type="match status" value="1"/>
</dbReference>
<dbReference type="PRINTS" id="PR00364">
    <property type="entry name" value="DISEASERSIST"/>
</dbReference>
<dbReference type="Pfam" id="PF00931">
    <property type="entry name" value="NB-ARC"/>
    <property type="match status" value="1"/>
</dbReference>
<dbReference type="InterPro" id="IPR044974">
    <property type="entry name" value="Disease_R_plants"/>
</dbReference>
<dbReference type="Gene3D" id="3.40.50.10140">
    <property type="entry name" value="Toll/interleukin-1 receptor homology (TIR) domain"/>
    <property type="match status" value="1"/>
</dbReference>
<dbReference type="Pfam" id="PF01582">
    <property type="entry name" value="TIR"/>
    <property type="match status" value="1"/>
</dbReference>
<keyword evidence="2" id="KW-1185">Reference proteome</keyword>
<organism evidence="2 3">
    <name type="scientific">Ziziphus jujuba</name>
    <name type="common">Chinese jujube</name>
    <name type="synonym">Ziziphus sativa</name>
    <dbReference type="NCBI Taxonomy" id="326968"/>
    <lineage>
        <taxon>Eukaryota</taxon>
        <taxon>Viridiplantae</taxon>
        <taxon>Streptophyta</taxon>
        <taxon>Embryophyta</taxon>
        <taxon>Tracheophyta</taxon>
        <taxon>Spermatophyta</taxon>
        <taxon>Magnoliopsida</taxon>
        <taxon>eudicotyledons</taxon>
        <taxon>Gunneridae</taxon>
        <taxon>Pentapetalae</taxon>
        <taxon>rosids</taxon>
        <taxon>fabids</taxon>
        <taxon>Rosales</taxon>
        <taxon>Rhamnaceae</taxon>
        <taxon>Paliureae</taxon>
        <taxon>Ziziphus</taxon>
    </lineage>
</organism>
<dbReference type="PROSITE" id="PS50104">
    <property type="entry name" value="TIR"/>
    <property type="match status" value="1"/>
</dbReference>
<dbReference type="SMART" id="SM00255">
    <property type="entry name" value="TIR"/>
    <property type="match status" value="1"/>
</dbReference>
<reference evidence="3" key="1">
    <citation type="submission" date="2025-08" db="UniProtKB">
        <authorList>
            <consortium name="RefSeq"/>
        </authorList>
    </citation>
    <scope>IDENTIFICATION</scope>
    <source>
        <tissue evidence="3">Seedling</tissue>
    </source>
</reference>
<dbReference type="GO" id="GO:0043531">
    <property type="term" value="F:ADP binding"/>
    <property type="evidence" value="ECO:0007669"/>
    <property type="project" value="InterPro"/>
</dbReference>
<proteinExistence type="predicted"/>
<dbReference type="GO" id="GO:0007165">
    <property type="term" value="P:signal transduction"/>
    <property type="evidence" value="ECO:0007669"/>
    <property type="project" value="InterPro"/>
</dbReference>